<evidence type="ECO:0000256" key="2">
    <source>
        <dbReference type="ARBA" id="ARBA00022527"/>
    </source>
</evidence>
<evidence type="ECO:0000256" key="5">
    <source>
        <dbReference type="ARBA" id="ARBA00022777"/>
    </source>
</evidence>
<name>B0X7Y2_CULQU</name>
<dbReference type="KEGG" id="cqu:CpipJ_CPIJ015391"/>
<dbReference type="PANTHER" id="PTHR45852">
    <property type="entry name" value="SER/THR-PROTEIN KINASE RIO2"/>
    <property type="match status" value="1"/>
</dbReference>
<evidence type="ECO:0000256" key="4">
    <source>
        <dbReference type="ARBA" id="ARBA00022741"/>
    </source>
</evidence>
<feature type="region of interest" description="Disordered" evidence="9">
    <location>
        <begin position="103"/>
        <end position="163"/>
    </location>
</feature>
<dbReference type="STRING" id="7176.B0X7Y2"/>
<evidence type="ECO:0000256" key="1">
    <source>
        <dbReference type="ARBA" id="ARBA00012513"/>
    </source>
</evidence>
<sequence length="163" mass="18841">MNLIVRLGNCGVIHGDFNEFNVMITEKDQRPILIYFPRMVSTSHPNAEMYFDRDVQGVRDLFRKKYGYESEEHPKFSDLEREDELDREVLCSGYGFTQEMEEDLHKEYHQEGGTEEGGNLFTPRRARRLYEGGPGSTTPRAQSQAADQQPCASRTPEKYQHAS</sequence>
<dbReference type="HOGENOM" id="CLU_1628675_0_0_1"/>
<dbReference type="EC" id="2.7.11.1" evidence="1"/>
<evidence type="ECO:0000259" key="10">
    <source>
        <dbReference type="Pfam" id="PF01163"/>
    </source>
</evidence>
<keyword evidence="5 11" id="KW-0418">Kinase</keyword>
<keyword evidence="6" id="KW-0067">ATP-binding</keyword>
<feature type="compositionally biased region" description="Basic and acidic residues" evidence="9">
    <location>
        <begin position="103"/>
        <end position="112"/>
    </location>
</feature>
<dbReference type="eggNOG" id="KOG2268">
    <property type="taxonomic scope" value="Eukaryota"/>
</dbReference>
<evidence type="ECO:0000313" key="11">
    <source>
        <dbReference type="EMBL" id="EDS42201.1"/>
    </source>
</evidence>
<feature type="compositionally biased region" description="Polar residues" evidence="9">
    <location>
        <begin position="136"/>
        <end position="152"/>
    </location>
</feature>
<dbReference type="GO" id="GO:0005829">
    <property type="term" value="C:cytosol"/>
    <property type="evidence" value="ECO:0007669"/>
    <property type="project" value="TreeGrafter"/>
</dbReference>
<dbReference type="InParanoid" id="B0X7Y2"/>
<reference evidence="12" key="2">
    <citation type="submission" date="2021-02" db="UniProtKB">
        <authorList>
            <consortium name="EnsemblMetazoa"/>
        </authorList>
    </citation>
    <scope>IDENTIFICATION</scope>
    <source>
        <strain evidence="12">JHB</strain>
    </source>
</reference>
<dbReference type="EMBL" id="DS232468">
    <property type="protein sequence ID" value="EDS42201.1"/>
    <property type="molecule type" value="Genomic_DNA"/>
</dbReference>
<dbReference type="PROSITE" id="PS01245">
    <property type="entry name" value="RIO1"/>
    <property type="match status" value="1"/>
</dbReference>
<organism>
    <name type="scientific">Culex quinquefasciatus</name>
    <name type="common">Southern house mosquito</name>
    <name type="synonym">Culex pungens</name>
    <dbReference type="NCBI Taxonomy" id="7176"/>
    <lineage>
        <taxon>Eukaryota</taxon>
        <taxon>Metazoa</taxon>
        <taxon>Ecdysozoa</taxon>
        <taxon>Arthropoda</taxon>
        <taxon>Hexapoda</taxon>
        <taxon>Insecta</taxon>
        <taxon>Pterygota</taxon>
        <taxon>Neoptera</taxon>
        <taxon>Endopterygota</taxon>
        <taxon>Diptera</taxon>
        <taxon>Nematocera</taxon>
        <taxon>Culicoidea</taxon>
        <taxon>Culicidae</taxon>
        <taxon>Culicinae</taxon>
        <taxon>Culicini</taxon>
        <taxon>Culex</taxon>
        <taxon>Culex</taxon>
    </lineage>
</organism>
<protein>
    <recommendedName>
        <fullName evidence="1">non-specific serine/threonine protein kinase</fullName>
        <ecNumber evidence="1">2.7.11.1</ecNumber>
    </recommendedName>
</protein>
<dbReference type="InterPro" id="IPR011009">
    <property type="entry name" value="Kinase-like_dom_sf"/>
</dbReference>
<dbReference type="GO" id="GO:0005634">
    <property type="term" value="C:nucleus"/>
    <property type="evidence" value="ECO:0007669"/>
    <property type="project" value="TreeGrafter"/>
</dbReference>
<dbReference type="Pfam" id="PF01163">
    <property type="entry name" value="RIO1"/>
    <property type="match status" value="1"/>
</dbReference>
<keyword evidence="4" id="KW-0547">Nucleotide-binding</keyword>
<dbReference type="VEuPathDB" id="VectorBase:CQUJHB014151"/>
<comment type="catalytic activity">
    <reaction evidence="8">
        <text>L-seryl-[protein] + ATP = O-phospho-L-seryl-[protein] + ADP + H(+)</text>
        <dbReference type="Rhea" id="RHEA:17989"/>
        <dbReference type="Rhea" id="RHEA-COMP:9863"/>
        <dbReference type="Rhea" id="RHEA-COMP:11604"/>
        <dbReference type="ChEBI" id="CHEBI:15378"/>
        <dbReference type="ChEBI" id="CHEBI:29999"/>
        <dbReference type="ChEBI" id="CHEBI:30616"/>
        <dbReference type="ChEBI" id="CHEBI:83421"/>
        <dbReference type="ChEBI" id="CHEBI:456216"/>
        <dbReference type="EC" id="2.7.11.1"/>
    </reaction>
</comment>
<gene>
    <name evidence="12" type="primary">6048913</name>
    <name evidence="11" type="ORF">CpipJ_CPIJ015391</name>
</gene>
<evidence type="ECO:0000256" key="6">
    <source>
        <dbReference type="ARBA" id="ARBA00022840"/>
    </source>
</evidence>
<dbReference type="GO" id="GO:0004674">
    <property type="term" value="F:protein serine/threonine kinase activity"/>
    <property type="evidence" value="ECO:0007669"/>
    <property type="project" value="UniProtKB-KW"/>
</dbReference>
<evidence type="ECO:0000256" key="3">
    <source>
        <dbReference type="ARBA" id="ARBA00022679"/>
    </source>
</evidence>
<dbReference type="Proteomes" id="UP000002320">
    <property type="component" value="Unassembled WGS sequence"/>
</dbReference>
<keyword evidence="3" id="KW-0808">Transferase</keyword>
<dbReference type="GO" id="GO:0005524">
    <property type="term" value="F:ATP binding"/>
    <property type="evidence" value="ECO:0007669"/>
    <property type="project" value="UniProtKB-KW"/>
</dbReference>
<dbReference type="SUPFAM" id="SSF56112">
    <property type="entry name" value="Protein kinase-like (PK-like)"/>
    <property type="match status" value="1"/>
</dbReference>
<evidence type="ECO:0000256" key="9">
    <source>
        <dbReference type="SAM" id="MobiDB-lite"/>
    </source>
</evidence>
<accession>B0X7Y2</accession>
<keyword evidence="2" id="KW-0723">Serine/threonine-protein kinase</keyword>
<evidence type="ECO:0000256" key="8">
    <source>
        <dbReference type="ARBA" id="ARBA00048679"/>
    </source>
</evidence>
<evidence type="ECO:0000313" key="12">
    <source>
        <dbReference type="EnsemblMetazoa" id="CPIJ015391-PA"/>
    </source>
</evidence>
<dbReference type="Gene3D" id="1.10.510.10">
    <property type="entry name" value="Transferase(Phosphotransferase) domain 1"/>
    <property type="match status" value="1"/>
</dbReference>
<dbReference type="InterPro" id="IPR018934">
    <property type="entry name" value="RIO_dom"/>
</dbReference>
<reference evidence="11" key="1">
    <citation type="submission" date="2007-03" db="EMBL/GenBank/DDBJ databases">
        <title>Annotation of Culex pipiens quinquefasciatus.</title>
        <authorList>
            <consortium name="The Broad Institute Genome Sequencing Platform"/>
            <person name="Atkinson P.W."/>
            <person name="Hemingway J."/>
            <person name="Christensen B.M."/>
            <person name="Higgs S."/>
            <person name="Kodira C."/>
            <person name="Hannick L."/>
            <person name="Megy K."/>
            <person name="O'Leary S."/>
            <person name="Pearson M."/>
            <person name="Haas B.J."/>
            <person name="Mauceli E."/>
            <person name="Wortman J.R."/>
            <person name="Lee N.H."/>
            <person name="Guigo R."/>
            <person name="Stanke M."/>
            <person name="Alvarado L."/>
            <person name="Amedeo P."/>
            <person name="Antoine C.H."/>
            <person name="Arensburger P."/>
            <person name="Bidwell S.L."/>
            <person name="Crawford M."/>
            <person name="Camaro F."/>
            <person name="Devon K."/>
            <person name="Engels R."/>
            <person name="Hammond M."/>
            <person name="Howarth C."/>
            <person name="Koehrsen M."/>
            <person name="Lawson D."/>
            <person name="Montgomery P."/>
            <person name="Nene V."/>
            <person name="Nusbaum C."/>
            <person name="Puiu D."/>
            <person name="Romero-Severson J."/>
            <person name="Severson D.W."/>
            <person name="Shumway M."/>
            <person name="Sisk P."/>
            <person name="Stolte C."/>
            <person name="Zeng Q."/>
            <person name="Eisenstadt E."/>
            <person name="Fraser-Liggett C."/>
            <person name="Strausberg R."/>
            <person name="Galagan J."/>
            <person name="Birren B."/>
            <person name="Collins F.H."/>
        </authorList>
    </citation>
    <scope>NUCLEOTIDE SEQUENCE [LARGE SCALE GENOMIC DNA]</scope>
    <source>
        <strain evidence="11">JHB</strain>
    </source>
</reference>
<dbReference type="EnsemblMetazoa" id="CPIJ015391-RA">
    <property type="protein sequence ID" value="CPIJ015391-PA"/>
    <property type="gene ID" value="CPIJ015391"/>
</dbReference>
<dbReference type="AlphaFoldDB" id="B0X7Y2"/>
<comment type="catalytic activity">
    <reaction evidence="7">
        <text>L-threonyl-[protein] + ATP = O-phospho-L-threonyl-[protein] + ADP + H(+)</text>
        <dbReference type="Rhea" id="RHEA:46608"/>
        <dbReference type="Rhea" id="RHEA-COMP:11060"/>
        <dbReference type="Rhea" id="RHEA-COMP:11605"/>
        <dbReference type="ChEBI" id="CHEBI:15378"/>
        <dbReference type="ChEBI" id="CHEBI:30013"/>
        <dbReference type="ChEBI" id="CHEBI:30616"/>
        <dbReference type="ChEBI" id="CHEBI:61977"/>
        <dbReference type="ChEBI" id="CHEBI:456216"/>
        <dbReference type="EC" id="2.7.11.1"/>
    </reaction>
</comment>
<dbReference type="VEuPathDB" id="VectorBase:CPIJ015391"/>
<dbReference type="GO" id="GO:0030490">
    <property type="term" value="P:maturation of SSU-rRNA"/>
    <property type="evidence" value="ECO:0007669"/>
    <property type="project" value="TreeGrafter"/>
</dbReference>
<evidence type="ECO:0000313" key="13">
    <source>
        <dbReference type="Proteomes" id="UP000002320"/>
    </source>
</evidence>
<keyword evidence="13" id="KW-1185">Reference proteome</keyword>
<dbReference type="PANTHER" id="PTHR45852:SF1">
    <property type="entry name" value="SERINE_THREONINE-PROTEIN KINASE RIO2"/>
    <property type="match status" value="1"/>
</dbReference>
<dbReference type="GO" id="GO:0030688">
    <property type="term" value="C:preribosome, small subunit precursor"/>
    <property type="evidence" value="ECO:0007669"/>
    <property type="project" value="TreeGrafter"/>
</dbReference>
<dbReference type="OrthoDB" id="7742039at2759"/>
<dbReference type="InterPro" id="IPR018935">
    <property type="entry name" value="RIO_kinase_CS"/>
</dbReference>
<evidence type="ECO:0000256" key="7">
    <source>
        <dbReference type="ARBA" id="ARBA00047899"/>
    </source>
</evidence>
<proteinExistence type="predicted"/>
<feature type="domain" description="RIO-type" evidence="10">
    <location>
        <begin position="4"/>
        <end position="69"/>
    </location>
</feature>